<feature type="chain" id="PRO_5045451381" evidence="1">
    <location>
        <begin position="39"/>
        <end position="498"/>
    </location>
</feature>
<dbReference type="PIRSF" id="PIRSF036666">
    <property type="entry name" value="G6S"/>
    <property type="match status" value="1"/>
</dbReference>
<dbReference type="SUPFAM" id="SSF53649">
    <property type="entry name" value="Alkaline phosphatase-like"/>
    <property type="match status" value="1"/>
</dbReference>
<organism evidence="3 4">
    <name type="scientific">Azohydromonas lata</name>
    <dbReference type="NCBI Taxonomy" id="45677"/>
    <lineage>
        <taxon>Bacteria</taxon>
        <taxon>Pseudomonadati</taxon>
        <taxon>Pseudomonadota</taxon>
        <taxon>Betaproteobacteria</taxon>
        <taxon>Burkholderiales</taxon>
        <taxon>Sphaerotilaceae</taxon>
        <taxon>Azohydromonas</taxon>
    </lineage>
</organism>
<dbReference type="RefSeq" id="WP_322465903.1">
    <property type="nucleotide sequence ID" value="NZ_JAXOJX010000020.1"/>
</dbReference>
<feature type="signal peptide" evidence="1">
    <location>
        <begin position="1"/>
        <end position="38"/>
    </location>
</feature>
<feature type="domain" description="Sulfatase N-terminal" evidence="2">
    <location>
        <begin position="47"/>
        <end position="383"/>
    </location>
</feature>
<dbReference type="InterPro" id="IPR012251">
    <property type="entry name" value="GlcNAc_6-SO4ase"/>
</dbReference>
<dbReference type="InterPro" id="IPR017850">
    <property type="entry name" value="Alkaline_phosphatase_core_sf"/>
</dbReference>
<keyword evidence="4" id="KW-1185">Reference proteome</keyword>
<dbReference type="Gene3D" id="3.40.720.10">
    <property type="entry name" value="Alkaline Phosphatase, subunit A"/>
    <property type="match status" value="1"/>
</dbReference>
<dbReference type="CDD" id="cd16147">
    <property type="entry name" value="G6S"/>
    <property type="match status" value="1"/>
</dbReference>
<gene>
    <name evidence="3" type="ORF">SM757_13730</name>
</gene>
<dbReference type="EMBL" id="JAXOJX010000020">
    <property type="protein sequence ID" value="MDZ5457635.1"/>
    <property type="molecule type" value="Genomic_DNA"/>
</dbReference>
<protein>
    <submittedName>
        <fullName evidence="3">Sulfatase</fullName>
    </submittedName>
</protein>
<sequence length="498" mass="55212">MKRQIKPGAQRNAKPVNLTRRRLALALPAAGLARAARAAPPGGARANILFIVADDLDYGIFSLMPKVRRLITEPGLECRNHFISLTLCCPSRATMLRGQFGHNHGNLDNHGDYGGFAKFFRDGLESSTFATWLHGAGYRTGMLGKYLNNYPSEDSGSNYIPPGWDTWWVGKGGTLYSQYWYTVNDNGTSRSYGGEPQDHFQNVLLRRAQQFLRTAATDPAGKPFFLYVSPVLPHKPYVAQPQYLDLFPGAQAPRKPNFNEADVSDKPGWVQRLPLLDAAAIRQVDTIYRKRRQCAASLDDMVEALIRTLRSTGQLANTYVIFTSDNGFFHGEHRIPDDKRRAFEENIRAPLVVRGPGIPAGRVVRQLTGNVDFAPTFAELAGVAPPAFVDGRSLVPLFNGAPPARWRQRFLLESQPPQVNSVYLSYSGLRTAARQNFVLYDSGEGEYYDLAADPFQLENRYATMSDALKGELRTQVNALKTSAGAALRRLEEGSGGQQ</sequence>
<name>A0ABU5IG48_9BURK</name>
<dbReference type="Proteomes" id="UP001293718">
    <property type="component" value="Unassembled WGS sequence"/>
</dbReference>
<evidence type="ECO:0000313" key="4">
    <source>
        <dbReference type="Proteomes" id="UP001293718"/>
    </source>
</evidence>
<dbReference type="PANTHER" id="PTHR43108">
    <property type="entry name" value="N-ACETYLGLUCOSAMINE-6-SULFATASE FAMILY MEMBER"/>
    <property type="match status" value="1"/>
</dbReference>
<evidence type="ECO:0000313" key="3">
    <source>
        <dbReference type="EMBL" id="MDZ5457635.1"/>
    </source>
</evidence>
<dbReference type="Pfam" id="PF00884">
    <property type="entry name" value="Sulfatase"/>
    <property type="match status" value="1"/>
</dbReference>
<evidence type="ECO:0000256" key="1">
    <source>
        <dbReference type="SAM" id="SignalP"/>
    </source>
</evidence>
<accession>A0ABU5IG48</accession>
<comment type="caution">
    <text evidence="3">The sequence shown here is derived from an EMBL/GenBank/DDBJ whole genome shotgun (WGS) entry which is preliminary data.</text>
</comment>
<evidence type="ECO:0000259" key="2">
    <source>
        <dbReference type="Pfam" id="PF00884"/>
    </source>
</evidence>
<dbReference type="PANTHER" id="PTHR43108:SF8">
    <property type="entry name" value="SD21168P"/>
    <property type="match status" value="1"/>
</dbReference>
<reference evidence="3 4" key="1">
    <citation type="submission" date="2023-11" db="EMBL/GenBank/DDBJ databases">
        <title>Draft genome of Azohydromonas lata strain H1 (DSM1123), a polyhydroxyalkanoate producer.</title>
        <authorList>
            <person name="Traversa D."/>
            <person name="D'Addabbo P."/>
            <person name="Pazzani C."/>
            <person name="Manzari C."/>
            <person name="Chiara M."/>
            <person name="Scrascia M."/>
        </authorList>
    </citation>
    <scope>NUCLEOTIDE SEQUENCE [LARGE SCALE GENOMIC DNA]</scope>
    <source>
        <strain evidence="3 4">H1</strain>
    </source>
</reference>
<keyword evidence="1" id="KW-0732">Signal</keyword>
<proteinExistence type="predicted"/>
<dbReference type="InterPro" id="IPR000917">
    <property type="entry name" value="Sulfatase_N"/>
</dbReference>